<dbReference type="EMBL" id="JBHTJH010000010">
    <property type="protein sequence ID" value="MFD0862570.1"/>
    <property type="molecule type" value="Genomic_DNA"/>
</dbReference>
<reference evidence="2" key="1">
    <citation type="journal article" date="2019" name="Int. J. Syst. Evol. Microbiol.">
        <title>The Global Catalogue of Microorganisms (GCM) 10K type strain sequencing project: providing services to taxonomists for standard genome sequencing and annotation.</title>
        <authorList>
            <consortium name="The Broad Institute Genomics Platform"/>
            <consortium name="The Broad Institute Genome Sequencing Center for Infectious Disease"/>
            <person name="Wu L."/>
            <person name="Ma J."/>
        </authorList>
    </citation>
    <scope>NUCLEOTIDE SEQUENCE [LARGE SCALE GENOMIC DNA]</scope>
    <source>
        <strain evidence="2">CCUG 62952</strain>
    </source>
</reference>
<protein>
    <submittedName>
        <fullName evidence="1">DUF2851 family protein</fullName>
    </submittedName>
</protein>
<proteinExistence type="predicted"/>
<accession>A0ABW3CYH3</accession>
<keyword evidence="2" id="KW-1185">Reference proteome</keyword>
<evidence type="ECO:0000313" key="1">
    <source>
        <dbReference type="EMBL" id="MFD0862570.1"/>
    </source>
</evidence>
<evidence type="ECO:0000313" key="2">
    <source>
        <dbReference type="Proteomes" id="UP001596978"/>
    </source>
</evidence>
<dbReference type="RefSeq" id="WP_386407822.1">
    <property type="nucleotide sequence ID" value="NZ_JBHTJH010000010.1"/>
</dbReference>
<comment type="caution">
    <text evidence="1">The sequence shown here is derived from an EMBL/GenBank/DDBJ whole genome shotgun (WGS) entry which is preliminary data.</text>
</comment>
<sequence>MKEDFLHYIWKYKKFNTLNLKTNTEETVEVLSVGDHNHNSGPDFFNAKVRIADQLWAGNVEIHLRSSDWYSHKHQKDTSYDNVILHVVWEHDAEVFRKNNERIPVLELREVIDKGTLDNYHMLFANMQRWIPCENDLSVVDDFVWDHWLERLYIERLEQKSQPILQLLESSNNDWEAVLFKMMAKSFGLKVNGEAFFAMSRSFDFSLLRRLQQDLSQLEALLLGQAGLLENSVEDAYFQRLKKDYEYLVRKFHLANATVPVPQFFRLRPNNFPTIRLAQLANLYHTKKGIFSTLMRLESRKEFYDELRTGVSEYWERHYGFGIQSKKRARSLSKDFIDLLLLNTIIPIKFCYMQQQGKSDVDGILKLAQDIKPEDNAIVRKFNSLTKVTESAVETQALLQLKSFYCEKHQCLRCAIGNELLGRN</sequence>
<dbReference type="Proteomes" id="UP001596978">
    <property type="component" value="Unassembled WGS sequence"/>
</dbReference>
<name>A0ABW3CYH3_9FLAO</name>
<dbReference type="InterPro" id="IPR021272">
    <property type="entry name" value="DUF2851"/>
</dbReference>
<dbReference type="Pfam" id="PF11013">
    <property type="entry name" value="DUF2851"/>
    <property type="match status" value="1"/>
</dbReference>
<organism evidence="1 2">
    <name type="scientific">Sungkyunkwania multivorans</name>
    <dbReference type="NCBI Taxonomy" id="1173618"/>
    <lineage>
        <taxon>Bacteria</taxon>
        <taxon>Pseudomonadati</taxon>
        <taxon>Bacteroidota</taxon>
        <taxon>Flavobacteriia</taxon>
        <taxon>Flavobacteriales</taxon>
        <taxon>Flavobacteriaceae</taxon>
        <taxon>Sungkyunkwania</taxon>
    </lineage>
</organism>
<gene>
    <name evidence="1" type="ORF">ACFQ1M_10185</name>
</gene>